<comment type="caution">
    <text evidence="3">The sequence shown here is derived from an EMBL/GenBank/DDBJ whole genome shotgun (WGS) entry which is preliminary data.</text>
</comment>
<evidence type="ECO:0000256" key="1">
    <source>
        <dbReference type="SAM" id="SignalP"/>
    </source>
</evidence>
<evidence type="ECO:0000259" key="2">
    <source>
        <dbReference type="PROSITE" id="PS51465"/>
    </source>
</evidence>
<dbReference type="Gene3D" id="3.30.60.30">
    <property type="match status" value="1"/>
</dbReference>
<dbReference type="SMART" id="SM00280">
    <property type="entry name" value="KAZAL"/>
    <property type="match status" value="1"/>
</dbReference>
<evidence type="ECO:0000313" key="4">
    <source>
        <dbReference type="Proteomes" id="UP001219518"/>
    </source>
</evidence>
<keyword evidence="3" id="KW-0646">Protease inhibitor</keyword>
<gene>
    <name evidence="3" type="ORF">KUF71_003016</name>
</gene>
<feature type="chain" id="PRO_5041929666" evidence="1">
    <location>
        <begin position="17"/>
        <end position="230"/>
    </location>
</feature>
<organism evidence="3 4">
    <name type="scientific">Frankliniella fusca</name>
    <dbReference type="NCBI Taxonomy" id="407009"/>
    <lineage>
        <taxon>Eukaryota</taxon>
        <taxon>Metazoa</taxon>
        <taxon>Ecdysozoa</taxon>
        <taxon>Arthropoda</taxon>
        <taxon>Hexapoda</taxon>
        <taxon>Insecta</taxon>
        <taxon>Pterygota</taxon>
        <taxon>Neoptera</taxon>
        <taxon>Paraneoptera</taxon>
        <taxon>Thysanoptera</taxon>
        <taxon>Terebrantia</taxon>
        <taxon>Thripoidea</taxon>
        <taxon>Thripidae</taxon>
        <taxon>Frankliniella</taxon>
    </lineage>
</organism>
<keyword evidence="4" id="KW-1185">Reference proteome</keyword>
<dbReference type="PROSITE" id="PS51465">
    <property type="entry name" value="KAZAL_2"/>
    <property type="match status" value="1"/>
</dbReference>
<dbReference type="Proteomes" id="UP001219518">
    <property type="component" value="Unassembled WGS sequence"/>
</dbReference>
<protein>
    <submittedName>
        <fullName evidence="3">Serine protease inhibitor dipetalogastin</fullName>
    </submittedName>
</protein>
<dbReference type="InterPro" id="IPR002350">
    <property type="entry name" value="Kazal_dom"/>
</dbReference>
<dbReference type="EMBL" id="JAHWGI010000011">
    <property type="protein sequence ID" value="KAK3907517.1"/>
    <property type="molecule type" value="Genomic_DNA"/>
</dbReference>
<feature type="domain" description="Kazal-like" evidence="2">
    <location>
        <begin position="12"/>
        <end position="61"/>
    </location>
</feature>
<dbReference type="Pfam" id="PF07648">
    <property type="entry name" value="Kazal_2"/>
    <property type="match status" value="1"/>
</dbReference>
<reference evidence="3" key="1">
    <citation type="submission" date="2021-07" db="EMBL/GenBank/DDBJ databases">
        <authorList>
            <person name="Catto M.A."/>
            <person name="Jacobson A."/>
            <person name="Kennedy G."/>
            <person name="Labadie P."/>
            <person name="Hunt B.G."/>
            <person name="Srinivasan R."/>
        </authorList>
    </citation>
    <scope>NUCLEOTIDE SEQUENCE</scope>
    <source>
        <strain evidence="3">PL_HMW_Pooled</strain>
        <tissue evidence="3">Head</tissue>
    </source>
</reference>
<name>A0AAE1GR90_9NEOP</name>
<reference evidence="3" key="2">
    <citation type="journal article" date="2023" name="BMC Genomics">
        <title>Pest status, molecular evolution, and epigenetic factors derived from the genome assembly of Frankliniella fusca, a thysanopteran phytovirus vector.</title>
        <authorList>
            <person name="Catto M.A."/>
            <person name="Labadie P.E."/>
            <person name="Jacobson A.L."/>
            <person name="Kennedy G.G."/>
            <person name="Srinivasan R."/>
            <person name="Hunt B.G."/>
        </authorList>
    </citation>
    <scope>NUCLEOTIDE SEQUENCE</scope>
    <source>
        <strain evidence="3">PL_HMW_Pooled</strain>
    </source>
</reference>
<dbReference type="GO" id="GO:0004867">
    <property type="term" value="F:serine-type endopeptidase inhibitor activity"/>
    <property type="evidence" value="ECO:0007669"/>
    <property type="project" value="UniProtKB-KW"/>
</dbReference>
<dbReference type="CDD" id="cd00104">
    <property type="entry name" value="KAZAL_FS"/>
    <property type="match status" value="1"/>
</dbReference>
<evidence type="ECO:0000313" key="3">
    <source>
        <dbReference type="EMBL" id="KAK3907517.1"/>
    </source>
</evidence>
<feature type="signal peptide" evidence="1">
    <location>
        <begin position="1"/>
        <end position="16"/>
    </location>
</feature>
<dbReference type="InterPro" id="IPR036058">
    <property type="entry name" value="Kazal_dom_sf"/>
</dbReference>
<dbReference type="SUPFAM" id="SSF100895">
    <property type="entry name" value="Kazal-type serine protease inhibitors"/>
    <property type="match status" value="1"/>
</dbReference>
<keyword evidence="1" id="KW-0732">Signal</keyword>
<accession>A0AAE1GR90</accession>
<keyword evidence="3" id="KW-0722">Serine protease inhibitor</keyword>
<sequence>MLAPLLTLALLPLALAACPCPPAPAAAEVCGSDHKTYPSACDLDCTAPPGVAAAHPGPCRPADAALGRPTNATLLLSGRRARRSATTDAMKKFEKCESDRQLDSRRLESLFQCGEVSCSECTGEEAGDCMLMCKRNCLCGCLGLHTTGLDSRRCSRCREERNCVGQYVACMDRCSTQECRDRCWLDEEWCTCRCAQQADGLVSSSSSAPVLLTEVLLALLCACAPPKPWT</sequence>
<proteinExistence type="predicted"/>
<dbReference type="AlphaFoldDB" id="A0AAE1GR90"/>